<accession>A0A3B1BXM6</accession>
<dbReference type="EMBL" id="UOGB01000017">
    <property type="protein sequence ID" value="VAX15440.1"/>
    <property type="molecule type" value="Genomic_DNA"/>
</dbReference>
<gene>
    <name evidence="1" type="ORF">MNBD_NITROSPINAE03-1408</name>
</gene>
<protein>
    <submittedName>
        <fullName evidence="1">Uncharacterized protein</fullName>
    </submittedName>
</protein>
<sequence length="190" mass="22322">MAQDKKEERYGHLGEDEIALAKVLVRNKKMTEQQLDSFIKLRKKSHSAGKLYLGDVLVKRGMIKEDPLDKFFKDNNKQYLKFIDHMVDHGLIGDDQRKKIMRYKEARQNVVTVIERLGLMTKASFIKLFLNYQTALKLGEWLVANKILDEEKLQDALKEQSIGNLEEYVVYHNMLDRQTIDQIKQKLCLH</sequence>
<organism evidence="1">
    <name type="scientific">hydrothermal vent metagenome</name>
    <dbReference type="NCBI Taxonomy" id="652676"/>
    <lineage>
        <taxon>unclassified sequences</taxon>
        <taxon>metagenomes</taxon>
        <taxon>ecological metagenomes</taxon>
    </lineage>
</organism>
<proteinExistence type="predicted"/>
<evidence type="ECO:0000313" key="1">
    <source>
        <dbReference type="EMBL" id="VAX15440.1"/>
    </source>
</evidence>
<dbReference type="AlphaFoldDB" id="A0A3B1BXM6"/>
<reference evidence="1" key="1">
    <citation type="submission" date="2018-06" db="EMBL/GenBank/DDBJ databases">
        <authorList>
            <person name="Zhirakovskaya E."/>
        </authorList>
    </citation>
    <scope>NUCLEOTIDE SEQUENCE</scope>
</reference>
<name>A0A3B1BXM6_9ZZZZ</name>